<protein>
    <submittedName>
        <fullName evidence="1">Uncharacterized protein</fullName>
    </submittedName>
</protein>
<evidence type="ECO:0000313" key="2">
    <source>
        <dbReference type="Proteomes" id="UP000054560"/>
    </source>
</evidence>
<organism evidence="1 2">
    <name type="scientific">Sphaeroforma arctica JP610</name>
    <dbReference type="NCBI Taxonomy" id="667725"/>
    <lineage>
        <taxon>Eukaryota</taxon>
        <taxon>Ichthyosporea</taxon>
        <taxon>Ichthyophonida</taxon>
        <taxon>Sphaeroforma</taxon>
    </lineage>
</organism>
<dbReference type="GeneID" id="25910256"/>
<evidence type="ECO:0000313" key="1">
    <source>
        <dbReference type="EMBL" id="KNC77796.1"/>
    </source>
</evidence>
<gene>
    <name evidence="1" type="ORF">SARC_09752</name>
</gene>
<dbReference type="EMBL" id="KQ242628">
    <property type="protein sequence ID" value="KNC77796.1"/>
    <property type="molecule type" value="Genomic_DNA"/>
</dbReference>
<dbReference type="AlphaFoldDB" id="A0A0L0FMR3"/>
<reference evidence="1 2" key="1">
    <citation type="submission" date="2011-02" db="EMBL/GenBank/DDBJ databases">
        <title>The Genome Sequence of Sphaeroforma arctica JP610.</title>
        <authorList>
            <consortium name="The Broad Institute Genome Sequencing Platform"/>
            <person name="Russ C."/>
            <person name="Cuomo C."/>
            <person name="Young S.K."/>
            <person name="Zeng Q."/>
            <person name="Gargeya S."/>
            <person name="Alvarado L."/>
            <person name="Berlin A."/>
            <person name="Chapman S.B."/>
            <person name="Chen Z."/>
            <person name="Freedman E."/>
            <person name="Gellesch M."/>
            <person name="Goldberg J."/>
            <person name="Griggs A."/>
            <person name="Gujja S."/>
            <person name="Heilman E."/>
            <person name="Heiman D."/>
            <person name="Howarth C."/>
            <person name="Mehta T."/>
            <person name="Neiman D."/>
            <person name="Pearson M."/>
            <person name="Roberts A."/>
            <person name="Saif S."/>
            <person name="Shea T."/>
            <person name="Shenoy N."/>
            <person name="Sisk P."/>
            <person name="Stolte C."/>
            <person name="Sykes S."/>
            <person name="White J."/>
            <person name="Yandava C."/>
            <person name="Burger G."/>
            <person name="Gray M.W."/>
            <person name="Holland P.W.H."/>
            <person name="King N."/>
            <person name="Lang F.B.F."/>
            <person name="Roger A.J."/>
            <person name="Ruiz-Trillo I."/>
            <person name="Haas B."/>
            <person name="Nusbaum C."/>
            <person name="Birren B."/>
        </authorList>
    </citation>
    <scope>NUCLEOTIDE SEQUENCE [LARGE SCALE GENOMIC DNA]</scope>
    <source>
        <strain evidence="1 2">JP610</strain>
    </source>
</reference>
<feature type="non-terminal residue" evidence="1">
    <location>
        <position position="1"/>
    </location>
</feature>
<dbReference type="Proteomes" id="UP000054560">
    <property type="component" value="Unassembled WGS sequence"/>
</dbReference>
<dbReference type="RefSeq" id="XP_014151698.1">
    <property type="nucleotide sequence ID" value="XM_014296223.1"/>
</dbReference>
<sequence length="128" mass="14797">WDARLVEADWKPMAYRRFTMSALYYAQMNMGPRVQREVFVESKNLTLRAEISLSQDVDQEGEPIDIRLAIHKNGAVVRSVTAHVAQHVLFDCGTIPNYNGSHKAEKFDEEKPLDEDRHGARFYMRSQV</sequence>
<keyword evidence="2" id="KW-1185">Reference proteome</keyword>
<proteinExistence type="predicted"/>
<name>A0A0L0FMR3_9EUKA</name>
<accession>A0A0L0FMR3</accession>